<dbReference type="InterPro" id="IPR009057">
    <property type="entry name" value="Homeodomain-like_sf"/>
</dbReference>
<organism evidence="6 7">
    <name type="scientific">Methylocystis rosea</name>
    <dbReference type="NCBI Taxonomy" id="173366"/>
    <lineage>
        <taxon>Bacteria</taxon>
        <taxon>Pseudomonadati</taxon>
        <taxon>Pseudomonadota</taxon>
        <taxon>Alphaproteobacteria</taxon>
        <taxon>Hyphomicrobiales</taxon>
        <taxon>Methylocystaceae</taxon>
        <taxon>Methylocystis</taxon>
    </lineage>
</organism>
<sequence>MTSHKLTSLRETHKDHTRTRILEAAIDEMREGKLDALTIAKVAERAQVTERTVYRHFLTREDLLKAVWPRMQARVGSSGFPQTADDLIATPLRLFPRFDEEEGLIRASISSEPGREMRLSSNPQRQAAMLACVADALPEMDDAAKRRRAAVAQLIDSAYAWSVLRDFWGLEGAEAGRAASEAIAVLLGRRSAADERDLSPERVFSHGEEK</sequence>
<evidence type="ECO:0000313" key="6">
    <source>
        <dbReference type="EMBL" id="QGM95370.1"/>
    </source>
</evidence>
<evidence type="ECO:0000256" key="4">
    <source>
        <dbReference type="PROSITE-ProRule" id="PRU00335"/>
    </source>
</evidence>
<keyword evidence="2 4" id="KW-0238">DNA-binding</keyword>
<dbReference type="RefSeq" id="WP_154453606.1">
    <property type="nucleotide sequence ID" value="NZ_CP044328.1"/>
</dbReference>
<dbReference type="Pfam" id="PF00440">
    <property type="entry name" value="TetR_N"/>
    <property type="match status" value="1"/>
</dbReference>
<keyword evidence="7" id="KW-1185">Reference proteome</keyword>
<evidence type="ECO:0000313" key="7">
    <source>
        <dbReference type="Proteomes" id="UP000424673"/>
    </source>
</evidence>
<gene>
    <name evidence="6" type="ORF">F7D13_15750</name>
</gene>
<protein>
    <submittedName>
        <fullName evidence="6">TetR/AcrR family transcriptional regulator</fullName>
    </submittedName>
</protein>
<accession>A0ABX6EN96</accession>
<feature type="domain" description="HTH tetR-type" evidence="5">
    <location>
        <begin position="15"/>
        <end position="75"/>
    </location>
</feature>
<evidence type="ECO:0000256" key="3">
    <source>
        <dbReference type="ARBA" id="ARBA00023163"/>
    </source>
</evidence>
<dbReference type="SUPFAM" id="SSF46689">
    <property type="entry name" value="Homeodomain-like"/>
    <property type="match status" value="1"/>
</dbReference>
<dbReference type="Proteomes" id="UP000424673">
    <property type="component" value="Chromosome"/>
</dbReference>
<name>A0ABX6EN96_9HYPH</name>
<evidence type="ECO:0000259" key="5">
    <source>
        <dbReference type="PROSITE" id="PS50977"/>
    </source>
</evidence>
<keyword evidence="1" id="KW-0805">Transcription regulation</keyword>
<proteinExistence type="predicted"/>
<dbReference type="PANTHER" id="PTHR30055">
    <property type="entry name" value="HTH-TYPE TRANSCRIPTIONAL REGULATOR RUTR"/>
    <property type="match status" value="1"/>
</dbReference>
<feature type="DNA-binding region" description="H-T-H motif" evidence="4">
    <location>
        <begin position="38"/>
        <end position="57"/>
    </location>
</feature>
<reference evidence="6 7" key="2">
    <citation type="journal article" date="2021" name="AMB Express">
        <title>Isolation and characterisation of Methylocystis spp. for poly-3-hydroxybutyrate production using waste methane feedstocks.</title>
        <authorList>
            <person name="Rumah B.L."/>
            <person name="Stead C.E."/>
            <person name="Claxton Stevens B.H."/>
            <person name="Minton N.P."/>
            <person name="Grosse-Honebrink A."/>
            <person name="Zhang Y."/>
        </authorList>
    </citation>
    <scope>NUCLEOTIDE SEQUENCE [LARGE SCALE GENOMIC DNA]</scope>
    <source>
        <strain evidence="6 7">BRCS1</strain>
    </source>
</reference>
<reference evidence="7" key="1">
    <citation type="submission" date="2019-09" db="EMBL/GenBank/DDBJ databases">
        <title>Isolation and complete genome sequencing of Methylocystis species.</title>
        <authorList>
            <person name="Rumah B.L."/>
            <person name="Stead C.E."/>
            <person name="Stevens B.C."/>
            <person name="Minton N.P."/>
            <person name="Grosse-Honebrink A."/>
            <person name="Zhang Y."/>
        </authorList>
    </citation>
    <scope>NUCLEOTIDE SEQUENCE [LARGE SCALE GENOMIC DNA]</scope>
    <source>
        <strain evidence="7">BRCS1</strain>
    </source>
</reference>
<evidence type="ECO:0000256" key="2">
    <source>
        <dbReference type="ARBA" id="ARBA00023125"/>
    </source>
</evidence>
<dbReference type="InterPro" id="IPR050109">
    <property type="entry name" value="HTH-type_TetR-like_transc_reg"/>
</dbReference>
<dbReference type="PANTHER" id="PTHR30055:SF234">
    <property type="entry name" value="HTH-TYPE TRANSCRIPTIONAL REGULATOR BETI"/>
    <property type="match status" value="1"/>
</dbReference>
<evidence type="ECO:0000256" key="1">
    <source>
        <dbReference type="ARBA" id="ARBA00023015"/>
    </source>
</evidence>
<dbReference type="PROSITE" id="PS50977">
    <property type="entry name" value="HTH_TETR_2"/>
    <property type="match status" value="1"/>
</dbReference>
<dbReference type="InterPro" id="IPR001647">
    <property type="entry name" value="HTH_TetR"/>
</dbReference>
<dbReference type="Gene3D" id="1.10.357.10">
    <property type="entry name" value="Tetracycline Repressor, domain 2"/>
    <property type="match status" value="1"/>
</dbReference>
<keyword evidence="3" id="KW-0804">Transcription</keyword>
<dbReference type="EMBL" id="CP044328">
    <property type="protein sequence ID" value="QGM95370.1"/>
    <property type="molecule type" value="Genomic_DNA"/>
</dbReference>